<keyword evidence="2 14" id="KW-0547">Nucleotide-binding</keyword>
<name>A0A399F954_9DEIN</name>
<evidence type="ECO:0000313" key="18">
    <source>
        <dbReference type="Proteomes" id="UP000266178"/>
    </source>
</evidence>
<dbReference type="SUPFAM" id="SSF52540">
    <property type="entry name" value="P-loop containing nucleoside triphosphate hydrolases"/>
    <property type="match status" value="1"/>
</dbReference>
<dbReference type="PROSITE" id="PS51198">
    <property type="entry name" value="UVRD_HELICASE_ATP_BIND"/>
    <property type="match status" value="1"/>
</dbReference>
<keyword evidence="3" id="KW-0227">DNA damage</keyword>
<keyword evidence="18" id="KW-1185">Reference proteome</keyword>
<dbReference type="InterPro" id="IPR011335">
    <property type="entry name" value="Restrct_endonuc-II-like"/>
</dbReference>
<dbReference type="AlphaFoldDB" id="A0A399F954"/>
<gene>
    <name evidence="17" type="primary">pcrA_2</name>
    <name evidence="17" type="ORF">Mgrana_02289</name>
</gene>
<evidence type="ECO:0000256" key="7">
    <source>
        <dbReference type="ARBA" id="ARBA00022840"/>
    </source>
</evidence>
<dbReference type="GO" id="GO:0004527">
    <property type="term" value="F:exonuclease activity"/>
    <property type="evidence" value="ECO:0007669"/>
    <property type="project" value="UniProtKB-KW"/>
</dbReference>
<comment type="caution">
    <text evidence="17">The sequence shown here is derived from an EMBL/GenBank/DDBJ whole genome shotgun (WGS) entry which is preliminary data.</text>
</comment>
<dbReference type="Proteomes" id="UP000266178">
    <property type="component" value="Unassembled WGS sequence"/>
</dbReference>
<keyword evidence="6" id="KW-0269">Exonuclease</keyword>
<evidence type="ECO:0000256" key="4">
    <source>
        <dbReference type="ARBA" id="ARBA00022801"/>
    </source>
</evidence>
<dbReference type="GO" id="GO:0043138">
    <property type="term" value="F:3'-5' DNA helicase activity"/>
    <property type="evidence" value="ECO:0007669"/>
    <property type="project" value="UniProtKB-EC"/>
</dbReference>
<dbReference type="Gene3D" id="3.90.320.10">
    <property type="match status" value="1"/>
</dbReference>
<dbReference type="GO" id="GO:0005524">
    <property type="term" value="F:ATP binding"/>
    <property type="evidence" value="ECO:0007669"/>
    <property type="project" value="UniProtKB-UniRule"/>
</dbReference>
<evidence type="ECO:0000256" key="9">
    <source>
        <dbReference type="ARBA" id="ARBA00023204"/>
    </source>
</evidence>
<dbReference type="CDD" id="cd17932">
    <property type="entry name" value="DEXQc_UvrD"/>
    <property type="match status" value="1"/>
</dbReference>
<dbReference type="OrthoDB" id="9810135at2"/>
<dbReference type="GO" id="GO:0005829">
    <property type="term" value="C:cytosol"/>
    <property type="evidence" value="ECO:0007669"/>
    <property type="project" value="TreeGrafter"/>
</dbReference>
<keyword evidence="4 14" id="KW-0378">Hydrolase</keyword>
<dbReference type="Pfam" id="PF00580">
    <property type="entry name" value="UvrD-helicase"/>
    <property type="match status" value="1"/>
</dbReference>
<keyword evidence="7 14" id="KW-0067">ATP-binding</keyword>
<dbReference type="SUPFAM" id="SSF52980">
    <property type="entry name" value="Restriction endonuclease-like"/>
    <property type="match status" value="1"/>
</dbReference>
<evidence type="ECO:0000256" key="3">
    <source>
        <dbReference type="ARBA" id="ARBA00022763"/>
    </source>
</evidence>
<dbReference type="Gene3D" id="3.40.50.300">
    <property type="entry name" value="P-loop containing nucleotide triphosphate hydrolases"/>
    <property type="match status" value="3"/>
</dbReference>
<evidence type="ECO:0000256" key="12">
    <source>
        <dbReference type="ARBA" id="ARBA00034808"/>
    </source>
</evidence>
<dbReference type="PROSITE" id="PS51217">
    <property type="entry name" value="UVRD_HELICASE_CTER"/>
    <property type="match status" value="1"/>
</dbReference>
<protein>
    <recommendedName>
        <fullName evidence="12">DNA 3'-5' helicase</fullName>
        <ecNumber evidence="12">5.6.2.4</ecNumber>
    </recommendedName>
</protein>
<dbReference type="InterPro" id="IPR000212">
    <property type="entry name" value="DNA_helicase_UvrD/REP"/>
</dbReference>
<dbReference type="Pfam" id="PF13361">
    <property type="entry name" value="UvrD_C"/>
    <property type="match status" value="2"/>
</dbReference>
<dbReference type="InterPro" id="IPR027417">
    <property type="entry name" value="P-loop_NTPase"/>
</dbReference>
<evidence type="ECO:0000256" key="10">
    <source>
        <dbReference type="ARBA" id="ARBA00023235"/>
    </source>
</evidence>
<evidence type="ECO:0000256" key="13">
    <source>
        <dbReference type="ARBA" id="ARBA00048988"/>
    </source>
</evidence>
<dbReference type="GO" id="GO:0000725">
    <property type="term" value="P:recombinational repair"/>
    <property type="evidence" value="ECO:0007669"/>
    <property type="project" value="TreeGrafter"/>
</dbReference>
<dbReference type="InterPro" id="IPR038726">
    <property type="entry name" value="PDDEXK_AddAB-type"/>
</dbReference>
<dbReference type="EMBL" id="QWLB01000032">
    <property type="protein sequence ID" value="RIH91789.1"/>
    <property type="molecule type" value="Genomic_DNA"/>
</dbReference>
<keyword evidence="8" id="KW-0238">DNA-binding</keyword>
<dbReference type="Gene3D" id="1.10.486.10">
    <property type="entry name" value="PCRA, domain 4"/>
    <property type="match status" value="1"/>
</dbReference>
<dbReference type="GO" id="GO:0016887">
    <property type="term" value="F:ATP hydrolysis activity"/>
    <property type="evidence" value="ECO:0007669"/>
    <property type="project" value="RHEA"/>
</dbReference>
<comment type="catalytic activity">
    <reaction evidence="11">
        <text>Couples ATP hydrolysis with the unwinding of duplex DNA by translocating in the 3'-5' direction.</text>
        <dbReference type="EC" id="5.6.2.4"/>
    </reaction>
</comment>
<evidence type="ECO:0000313" key="17">
    <source>
        <dbReference type="EMBL" id="RIH91789.1"/>
    </source>
</evidence>
<proteinExistence type="predicted"/>
<dbReference type="PANTHER" id="PTHR11070">
    <property type="entry name" value="UVRD / RECB / PCRA DNA HELICASE FAMILY MEMBER"/>
    <property type="match status" value="1"/>
</dbReference>
<evidence type="ECO:0000256" key="8">
    <source>
        <dbReference type="ARBA" id="ARBA00023125"/>
    </source>
</evidence>
<reference evidence="17 18" key="1">
    <citation type="submission" date="2018-08" db="EMBL/GenBank/DDBJ databases">
        <title>Meiothermus granaticius genome AF-68 sequencing project.</title>
        <authorList>
            <person name="Da Costa M.S."/>
            <person name="Albuquerque L."/>
            <person name="Raposo P."/>
            <person name="Froufe H.J.C."/>
            <person name="Barroso C.S."/>
            <person name="Egas C."/>
        </authorList>
    </citation>
    <scope>NUCLEOTIDE SEQUENCE [LARGE SCALE GENOMIC DNA]</scope>
    <source>
        <strain evidence="17 18">AF-68</strain>
    </source>
</reference>
<evidence type="ECO:0000259" key="16">
    <source>
        <dbReference type="PROSITE" id="PS51217"/>
    </source>
</evidence>
<evidence type="ECO:0000256" key="2">
    <source>
        <dbReference type="ARBA" id="ARBA00022741"/>
    </source>
</evidence>
<evidence type="ECO:0000256" key="6">
    <source>
        <dbReference type="ARBA" id="ARBA00022839"/>
    </source>
</evidence>
<feature type="binding site" evidence="14">
    <location>
        <begin position="6"/>
        <end position="13"/>
    </location>
    <ligand>
        <name>ATP</name>
        <dbReference type="ChEBI" id="CHEBI:30616"/>
    </ligand>
</feature>
<dbReference type="Pfam" id="PF12705">
    <property type="entry name" value="PDDEXK_1"/>
    <property type="match status" value="1"/>
</dbReference>
<dbReference type="GO" id="GO:0003677">
    <property type="term" value="F:DNA binding"/>
    <property type="evidence" value="ECO:0007669"/>
    <property type="project" value="UniProtKB-KW"/>
</dbReference>
<comment type="catalytic activity">
    <reaction evidence="13">
        <text>ATP + H2O = ADP + phosphate + H(+)</text>
        <dbReference type="Rhea" id="RHEA:13065"/>
        <dbReference type="ChEBI" id="CHEBI:15377"/>
        <dbReference type="ChEBI" id="CHEBI:15378"/>
        <dbReference type="ChEBI" id="CHEBI:30616"/>
        <dbReference type="ChEBI" id="CHEBI:43474"/>
        <dbReference type="ChEBI" id="CHEBI:456216"/>
        <dbReference type="EC" id="5.6.2.4"/>
    </reaction>
</comment>
<evidence type="ECO:0000259" key="15">
    <source>
        <dbReference type="PROSITE" id="PS51198"/>
    </source>
</evidence>
<evidence type="ECO:0000256" key="14">
    <source>
        <dbReference type="PROSITE-ProRule" id="PRU00560"/>
    </source>
</evidence>
<dbReference type="PANTHER" id="PTHR11070:SF23">
    <property type="entry name" value="RECBCD ENZYME SUBUNIT RECB"/>
    <property type="match status" value="1"/>
</dbReference>
<keyword evidence="1" id="KW-0540">Nuclease</keyword>
<dbReference type="EC" id="5.6.2.4" evidence="12"/>
<dbReference type="InterPro" id="IPR014017">
    <property type="entry name" value="DNA_helicase_UvrD-like_C"/>
</dbReference>
<organism evidence="17 18">
    <name type="scientific">Meiothermus granaticius NBRC 107808</name>
    <dbReference type="NCBI Taxonomy" id="1227551"/>
    <lineage>
        <taxon>Bacteria</taxon>
        <taxon>Thermotogati</taxon>
        <taxon>Deinococcota</taxon>
        <taxon>Deinococci</taxon>
        <taxon>Thermales</taxon>
        <taxon>Thermaceae</taxon>
        <taxon>Meiothermus</taxon>
    </lineage>
</organism>
<feature type="domain" description="UvrD-like helicase C-terminal" evidence="16">
    <location>
        <begin position="311"/>
        <end position="573"/>
    </location>
</feature>
<accession>A0A399F954</accession>
<feature type="domain" description="UvrD-like helicase ATP-binding" evidence="15">
    <location>
        <begin position="1"/>
        <end position="295"/>
    </location>
</feature>
<keyword evidence="10" id="KW-0413">Isomerase</keyword>
<evidence type="ECO:0000256" key="1">
    <source>
        <dbReference type="ARBA" id="ARBA00022722"/>
    </source>
</evidence>
<keyword evidence="5 14" id="KW-0347">Helicase</keyword>
<dbReference type="InterPro" id="IPR011604">
    <property type="entry name" value="PDDEXK-like_dom_sf"/>
</dbReference>
<dbReference type="GO" id="GO:0009338">
    <property type="term" value="C:exodeoxyribonuclease V complex"/>
    <property type="evidence" value="ECO:0007669"/>
    <property type="project" value="TreeGrafter"/>
</dbReference>
<evidence type="ECO:0000256" key="11">
    <source>
        <dbReference type="ARBA" id="ARBA00034617"/>
    </source>
</evidence>
<sequence>MRVRVASAGTGKTASLVQRYVERVASGTPPRRIAGVTFTRKAADELRVRVEQALEEVLRTGAYLGRAFADAPAQARFLEAQLELSGAPLFTIHGFMAHCLRMAAPMMGLDPDFSLLSDWEARGMFEEEWNALRYLAADPAHPLHTLAQESFTEPLLHLFGKRSLAERFEAAEGPANQALLEVYTAVSAAYEARLGARLLSPAELERRALELTQRPQALERVLERVQVLLIDEYQDVNPLQGRFFEALEAGGLEIEVVGDPKQSIYAFRNADVSVFRKALHEGEPLEPLSRSYRHSTTLVRFLNRLTATLAQQGLGFSPEEAPEIQGRREERGRLELHWISGEAPLDTLREQEAWVLAQRLQALQGPLDYSQMAVLVRSYASVPFLERAFRQAGIPYVLLQGRGYYERQEVRDLYHALRAALEGRGLSLAAWLRGPFGQVEDSAQTSRLRGLEPQELERILEAEHPLQALAASFPQIQARLSQIQAKLRTATPLELLQFLVRAPLVANRCYSDFLEPRARENVDALLFLFASYPPQSLETLLEQLERLSKQAEAGDVPQSGEGVQILTVHRAKGLEWPLVAVFDLGRKPSHPTQPLYLGDPTPAALPLLCSPLALPDTPSYASFKAQVEAKEEEETYRLLYVAVSRARDTLVLSGSVRQGRPEGWAAVLEAMGLGSTGQPFDRPDYLHRTWAYAPPPPLLPEAVSLAAEASEWAHVRFKPEPFPPVFSPSALKRMEAEPLPLPDPEEGEEIPGRARAIGTLVHYAIGQNWDPERPEHLHNLEAQEVMFPFDPDERSSIMAEVRALLQGYRTLLGNELVWPRDEDYPEFAVALPLGSTVWQGVMDRLYRVGERWYLEDYKTDTEVQPERYHFQLAVYLEAVRRAWGINPEVRLVYLRSGQVVALDRASLEAALQEVGPKDPA</sequence>
<dbReference type="InterPro" id="IPR014016">
    <property type="entry name" value="UvrD-like_ATP-bd"/>
</dbReference>
<dbReference type="RefSeq" id="WP_119357758.1">
    <property type="nucleotide sequence ID" value="NZ_BJXM01000016.1"/>
</dbReference>
<evidence type="ECO:0000256" key="5">
    <source>
        <dbReference type="ARBA" id="ARBA00022806"/>
    </source>
</evidence>
<keyword evidence="9" id="KW-0234">DNA repair</keyword>